<gene>
    <name evidence="1" type="ORF">EYF80_001616</name>
</gene>
<dbReference type="Proteomes" id="UP000314294">
    <property type="component" value="Unassembled WGS sequence"/>
</dbReference>
<evidence type="ECO:0000313" key="2">
    <source>
        <dbReference type="Proteomes" id="UP000314294"/>
    </source>
</evidence>
<keyword evidence="2" id="KW-1185">Reference proteome</keyword>
<name>A0A4Z2JCK3_9TELE</name>
<reference evidence="1 2" key="1">
    <citation type="submission" date="2019-03" db="EMBL/GenBank/DDBJ databases">
        <title>First draft genome of Liparis tanakae, snailfish: a comprehensive survey of snailfish specific genes.</title>
        <authorList>
            <person name="Kim W."/>
            <person name="Song I."/>
            <person name="Jeong J.-H."/>
            <person name="Kim D."/>
            <person name="Kim S."/>
            <person name="Ryu S."/>
            <person name="Song J.Y."/>
            <person name="Lee S.K."/>
        </authorList>
    </citation>
    <scope>NUCLEOTIDE SEQUENCE [LARGE SCALE GENOMIC DNA]</scope>
    <source>
        <tissue evidence="1">Muscle</tissue>
    </source>
</reference>
<protein>
    <submittedName>
        <fullName evidence="1">Uncharacterized protein</fullName>
    </submittedName>
</protein>
<comment type="caution">
    <text evidence="1">The sequence shown here is derived from an EMBL/GenBank/DDBJ whole genome shotgun (WGS) entry which is preliminary data.</text>
</comment>
<sequence length="221" mass="23986">MSHVEENDEEDEGEGKGDRAFVLSIRCQCLPMQMGLGWFQLGLPSGPMMHPLTVSFHLWLLEVCMAGETDRQLIESGTLWPKVPTCVLKNKSIAAEGSIAAESQEECVGAALNAVWNICAIKATQQRAEGVRSIVDITCACRRVRLPEEATVDFRAGNPVGALQNVARITLEHHMVSGLPAVAAAGPIRRQARDPSFLGPIPDPKHIVDLLRVAGQHLRAP</sequence>
<dbReference type="EMBL" id="SRLO01000007">
    <property type="protein sequence ID" value="TNN88035.1"/>
    <property type="molecule type" value="Genomic_DNA"/>
</dbReference>
<dbReference type="AlphaFoldDB" id="A0A4Z2JCK3"/>
<evidence type="ECO:0000313" key="1">
    <source>
        <dbReference type="EMBL" id="TNN88035.1"/>
    </source>
</evidence>
<accession>A0A4Z2JCK3</accession>
<proteinExistence type="predicted"/>
<organism evidence="1 2">
    <name type="scientific">Liparis tanakae</name>
    <name type="common">Tanaka's snailfish</name>
    <dbReference type="NCBI Taxonomy" id="230148"/>
    <lineage>
        <taxon>Eukaryota</taxon>
        <taxon>Metazoa</taxon>
        <taxon>Chordata</taxon>
        <taxon>Craniata</taxon>
        <taxon>Vertebrata</taxon>
        <taxon>Euteleostomi</taxon>
        <taxon>Actinopterygii</taxon>
        <taxon>Neopterygii</taxon>
        <taxon>Teleostei</taxon>
        <taxon>Neoteleostei</taxon>
        <taxon>Acanthomorphata</taxon>
        <taxon>Eupercaria</taxon>
        <taxon>Perciformes</taxon>
        <taxon>Cottioidei</taxon>
        <taxon>Cottales</taxon>
        <taxon>Liparidae</taxon>
        <taxon>Liparis</taxon>
    </lineage>
</organism>